<dbReference type="NCBIfam" id="TIGR01563">
    <property type="entry name" value="gp16_SPP1"/>
    <property type="match status" value="1"/>
</dbReference>
<reference evidence="1 2" key="1">
    <citation type="submission" date="2019-08" db="EMBL/GenBank/DDBJ databases">
        <title>Bacillus genomes from the desert of Cuatro Cienegas, Coahuila.</title>
        <authorList>
            <person name="Olmedo-Alvarez G."/>
        </authorList>
    </citation>
    <scope>NUCLEOTIDE SEQUENCE [LARGE SCALE GENOMIC DNA]</scope>
    <source>
        <strain evidence="1 2">CH446_14T</strain>
    </source>
</reference>
<comment type="caution">
    <text evidence="1">The sequence shown here is derived from an EMBL/GenBank/DDBJ whole genome shotgun (WGS) entry which is preliminary data.</text>
</comment>
<dbReference type="InterPro" id="IPR038666">
    <property type="entry name" value="SSP1_head-tail_sf"/>
</dbReference>
<gene>
    <name evidence="1" type="ORF">FZD51_05920</name>
</gene>
<sequence>MNPGLFKHRITFQENKSPSKNANGFPVNNWTDFKRAWAMIKTPNDKSSNVEFYSAASTYARDSKTFVVRYTEGIHSDMRIEYRGRYFDIVAPPINDNEAFKTLTIVGREVR</sequence>
<organism evidence="1 2">
    <name type="scientific">Bacillus infantis</name>
    <dbReference type="NCBI Taxonomy" id="324767"/>
    <lineage>
        <taxon>Bacteria</taxon>
        <taxon>Bacillati</taxon>
        <taxon>Bacillota</taxon>
        <taxon>Bacilli</taxon>
        <taxon>Bacillales</taxon>
        <taxon>Bacillaceae</taxon>
        <taxon>Bacillus</taxon>
    </lineage>
</organism>
<dbReference type="Pfam" id="PF05521">
    <property type="entry name" value="Phage_HCP"/>
    <property type="match status" value="1"/>
</dbReference>
<protein>
    <submittedName>
        <fullName evidence="1">Head-tail adaptor protein</fullName>
    </submittedName>
</protein>
<dbReference type="InterPro" id="IPR008767">
    <property type="entry name" value="Phage_SPP1_head-tail_adaptor"/>
</dbReference>
<name>A0A5D4RGV5_9BACI</name>
<proteinExistence type="predicted"/>
<dbReference type="EMBL" id="VTER01000003">
    <property type="protein sequence ID" value="TYS50090.1"/>
    <property type="molecule type" value="Genomic_DNA"/>
</dbReference>
<dbReference type="Proteomes" id="UP000322139">
    <property type="component" value="Unassembled WGS sequence"/>
</dbReference>
<evidence type="ECO:0000313" key="1">
    <source>
        <dbReference type="EMBL" id="TYS50090.1"/>
    </source>
</evidence>
<evidence type="ECO:0000313" key="2">
    <source>
        <dbReference type="Proteomes" id="UP000322139"/>
    </source>
</evidence>
<dbReference type="AlphaFoldDB" id="A0A5D4RGV5"/>
<dbReference type="RefSeq" id="WP_148973919.1">
    <property type="nucleotide sequence ID" value="NZ_VTER01000003.1"/>
</dbReference>
<accession>A0A5D4RGV5</accession>
<dbReference type="Gene3D" id="2.40.10.270">
    <property type="entry name" value="Bacteriophage SPP1 head-tail adaptor protein"/>
    <property type="match status" value="1"/>
</dbReference>